<protein>
    <submittedName>
        <fullName evidence="1">Uncharacterized protein</fullName>
    </submittedName>
</protein>
<sequence length="281" mass="32345">MNFKYIRNFFDTDERFSYMHDLLENKMDVHIANGQSFIIIQEKYSLFKAIYSLPDNPFLKVSFNISDEESFKDAIEIIYKSATISDDQSKEDKMAEINHIISDYNSITDFSNQPKDIVKYPRGGNTMYKQTVNKSFDFLNDYKVVKLAEKAINDNFAELANDFIKYSNSEEDTGTILSCGNSKVLFSTTKFNRKITIEFGRDGEEPFRYVYTNKGINLLNDYDPAALITIGNLIEAAVESWLEKDRNRMNMEDVNECMISAVDNIKTMIGLINSTIGKYNA</sequence>
<accession>A0A8S5LJK1</accession>
<evidence type="ECO:0000313" key="1">
    <source>
        <dbReference type="EMBL" id="DAD70097.1"/>
    </source>
</evidence>
<name>A0A8S5LJK1_9CAUD</name>
<dbReference type="EMBL" id="BK015860">
    <property type="protein sequence ID" value="DAD70097.1"/>
    <property type="molecule type" value="Genomic_DNA"/>
</dbReference>
<organism evidence="1">
    <name type="scientific">Myoviridae sp. ct6uZ8</name>
    <dbReference type="NCBI Taxonomy" id="2827603"/>
    <lineage>
        <taxon>Viruses</taxon>
        <taxon>Duplodnaviria</taxon>
        <taxon>Heunggongvirae</taxon>
        <taxon>Uroviricota</taxon>
        <taxon>Caudoviricetes</taxon>
    </lineage>
</organism>
<reference evidence="1" key="1">
    <citation type="journal article" date="2021" name="Proc. Natl. Acad. Sci. U.S.A.">
        <title>A Catalog of Tens of Thousands of Viruses from Human Metagenomes Reveals Hidden Associations with Chronic Diseases.</title>
        <authorList>
            <person name="Tisza M.J."/>
            <person name="Buck C.B."/>
        </authorList>
    </citation>
    <scope>NUCLEOTIDE SEQUENCE</scope>
    <source>
        <strain evidence="1">Ct6uZ8</strain>
    </source>
</reference>
<proteinExistence type="predicted"/>